<evidence type="ECO:0000313" key="3">
    <source>
        <dbReference type="Proteomes" id="UP000807353"/>
    </source>
</evidence>
<evidence type="ECO:0000256" key="1">
    <source>
        <dbReference type="SAM" id="MobiDB-lite"/>
    </source>
</evidence>
<organism evidence="2 3">
    <name type="scientific">Collybia nuda</name>
    <dbReference type="NCBI Taxonomy" id="64659"/>
    <lineage>
        <taxon>Eukaryota</taxon>
        <taxon>Fungi</taxon>
        <taxon>Dikarya</taxon>
        <taxon>Basidiomycota</taxon>
        <taxon>Agaricomycotina</taxon>
        <taxon>Agaricomycetes</taxon>
        <taxon>Agaricomycetidae</taxon>
        <taxon>Agaricales</taxon>
        <taxon>Tricholomatineae</taxon>
        <taxon>Clitocybaceae</taxon>
        <taxon>Collybia</taxon>
    </lineage>
</organism>
<feature type="compositionally biased region" description="Low complexity" evidence="1">
    <location>
        <begin position="17"/>
        <end position="30"/>
    </location>
</feature>
<sequence length="272" mass="30340">MSRIFSPSDMPDSRGGSESPAELSSASSSDSESREPENKNPSTTKGKAKRRKYVRDPIQRKKILEEDIWATNVTVTSVDCKGCGKTLALDGRRQYYLGLWEKHRVKCPGIRRLRGEEPLPRKPRKTASKRDVDGGSSNDLDMQERKEAGIPELNVPGNNLAPTTSTIQSHSTQYRASSADHLDEPNRNVGHPHHLLASRSMDSLPVGDPEQPGNEWYWREAPFAPPVSNDSSRGRAVYRYSTRWELANGFREYRAGSARTSNEQAEGSGMND</sequence>
<feature type="region of interest" description="Disordered" evidence="1">
    <location>
        <begin position="114"/>
        <end position="188"/>
    </location>
</feature>
<dbReference type="Proteomes" id="UP000807353">
    <property type="component" value="Unassembled WGS sequence"/>
</dbReference>
<dbReference type="OrthoDB" id="2880777at2759"/>
<comment type="caution">
    <text evidence="2">The sequence shown here is derived from an EMBL/GenBank/DDBJ whole genome shotgun (WGS) entry which is preliminary data.</text>
</comment>
<proteinExistence type="predicted"/>
<keyword evidence="3" id="KW-1185">Reference proteome</keyword>
<feature type="compositionally biased region" description="Polar residues" evidence="1">
    <location>
        <begin position="258"/>
        <end position="272"/>
    </location>
</feature>
<name>A0A9P5XYF4_9AGAR</name>
<feature type="region of interest" description="Disordered" evidence="1">
    <location>
        <begin position="252"/>
        <end position="272"/>
    </location>
</feature>
<reference evidence="2" key="1">
    <citation type="submission" date="2020-11" db="EMBL/GenBank/DDBJ databases">
        <authorList>
            <consortium name="DOE Joint Genome Institute"/>
            <person name="Ahrendt S."/>
            <person name="Riley R."/>
            <person name="Andreopoulos W."/>
            <person name="Labutti K."/>
            <person name="Pangilinan J."/>
            <person name="Ruiz-Duenas F.J."/>
            <person name="Barrasa J.M."/>
            <person name="Sanchez-Garcia M."/>
            <person name="Camarero S."/>
            <person name="Miyauchi S."/>
            <person name="Serrano A."/>
            <person name="Linde D."/>
            <person name="Babiker R."/>
            <person name="Drula E."/>
            <person name="Ayuso-Fernandez I."/>
            <person name="Pacheco R."/>
            <person name="Padilla G."/>
            <person name="Ferreira P."/>
            <person name="Barriuso J."/>
            <person name="Kellner H."/>
            <person name="Castanera R."/>
            <person name="Alfaro M."/>
            <person name="Ramirez L."/>
            <person name="Pisabarro A.G."/>
            <person name="Kuo A."/>
            <person name="Tritt A."/>
            <person name="Lipzen A."/>
            <person name="He G."/>
            <person name="Yan M."/>
            <person name="Ng V."/>
            <person name="Cullen D."/>
            <person name="Martin F."/>
            <person name="Rosso M.-N."/>
            <person name="Henrissat B."/>
            <person name="Hibbett D."/>
            <person name="Martinez A.T."/>
            <person name="Grigoriev I.V."/>
        </authorList>
    </citation>
    <scope>NUCLEOTIDE SEQUENCE</scope>
    <source>
        <strain evidence="2">CBS 247.69</strain>
    </source>
</reference>
<feature type="compositionally biased region" description="Polar residues" evidence="1">
    <location>
        <begin position="156"/>
        <end position="176"/>
    </location>
</feature>
<accession>A0A9P5XYF4</accession>
<dbReference type="AlphaFoldDB" id="A0A9P5XYF4"/>
<dbReference type="EMBL" id="MU150305">
    <property type="protein sequence ID" value="KAF9460082.1"/>
    <property type="molecule type" value="Genomic_DNA"/>
</dbReference>
<gene>
    <name evidence="2" type="ORF">BDZ94DRAFT_1266825</name>
</gene>
<feature type="region of interest" description="Disordered" evidence="1">
    <location>
        <begin position="1"/>
        <end position="55"/>
    </location>
</feature>
<protein>
    <submittedName>
        <fullName evidence="2">Uncharacterized protein</fullName>
    </submittedName>
</protein>
<evidence type="ECO:0000313" key="2">
    <source>
        <dbReference type="EMBL" id="KAF9460082.1"/>
    </source>
</evidence>